<reference evidence="1" key="2">
    <citation type="submission" date="2025-09" db="UniProtKB">
        <authorList>
            <consortium name="EnsemblPlants"/>
        </authorList>
    </citation>
    <scope>IDENTIFICATION</scope>
</reference>
<dbReference type="EnsemblPlants" id="AVESA.00010b.r2.4AG0610710.1">
    <property type="protein sequence ID" value="AVESA.00010b.r2.4AG0610710.1.CDS"/>
    <property type="gene ID" value="AVESA.00010b.r2.4AG0610710"/>
</dbReference>
<reference evidence="1" key="1">
    <citation type="submission" date="2021-05" db="EMBL/GenBank/DDBJ databases">
        <authorList>
            <person name="Scholz U."/>
            <person name="Mascher M."/>
            <person name="Fiebig A."/>
        </authorList>
    </citation>
    <scope>NUCLEOTIDE SEQUENCE [LARGE SCALE GENOMIC DNA]</scope>
</reference>
<dbReference type="Proteomes" id="UP001732700">
    <property type="component" value="Chromosome 4A"/>
</dbReference>
<evidence type="ECO:0000313" key="1">
    <source>
        <dbReference type="EnsemblPlants" id="AVESA.00010b.r2.4AG0610710.1.CDS"/>
    </source>
</evidence>
<proteinExistence type="predicted"/>
<evidence type="ECO:0000313" key="2">
    <source>
        <dbReference type="Proteomes" id="UP001732700"/>
    </source>
</evidence>
<sequence>MGMVLEAVASYVEGMMRDISEVEVGMLPGVLREIESMGDRLRDLRNFLNDADRRSFTDVSVQAWVTELKHAMYGATDIIDLCQLEAMERGSSAANGMGCFNPLPCCMRNPIYARDIVSRIKGLNERLDNTMRRARSFSFLGSAAYARETLREFKTSSLFLQSGLVGEKIEEATESLVAKIIQTRKEVNNNIAVVAIVGVGGIGKTILAKKVFHDEEIQCAFERHIWMSINKDFNKVQLLRAAIVAAGGDLHPEMTSVMLLPILTAALTGRRVLLVMDDVWNHTAWEDVFEEPFVTAAAQGSRVLITTRDERVAQRMRAEHPYHRVDKLGPEDAWSLMKRQVITSEVDEPEIDMLKDIGLQIIAKCGGLPLAVKVMGGLLCQRERQRRDWEMVLNGYSPGYKIPEEINNTMYLSYEEMSPCLKQCFLHYSLLPTNVVFYENDIIGMWISEGFVHGNSRELEEIGRRYYDELILMNLIEMDGRYTSQRVCNMNDVVRSFAQFICRDETQVAHEGEMYGTKYLSSEKVYRLSLNSKGLESDMLIWSLLQKYTSLRTLVSIGPIKLKVGDSLIAFSTLRILHMESTNAAALVESLCQLKHLRYLSAINTDVSSLPENIDKIKLLQHINLDGCESLEKLPDSIIKLVQLRYLNLNDTSISVIAQGFCGLMNLRKLYGFPAHMDGDWCSLEELGSLSQLREIGLKGLDNIAATSFAAKARLGEKVHLTYLKLGCTTRLGDDGLVKEGRGVFQDEENQRIESVFDELHPPDCLQILDIQGYFGLQLPLWMRTTEVTLLKSLVVLTMEDLAFCTQLPYGLCQLPYLKVLKIKRAPAISVVGPEFVGFINHHTDTKTMFGRLHELVFFGMVEWEEWVWEKQVNAQAMPVLEELLLDTCKLRSFPPGLAFHARALKRLVITAAPNLNSLDSFASVVELDVYFSPNLRSIANLLKLQKLTIVICPKLGTLIGVPAIQKLVLEAYDMKTLPRYLEDVSNLSLLQLDCSLELLNSIALGESGPEWEKFSHVKHVEVYAHDGDNRRKWYVFYTKDPYKLETNTSLPSSKLAAVGKGEEKLIGKDEGYIFGTVRLSDSAVAAGKGEDMLIGKDDEYILGTVGSSDSADSTVPVGKGEDTLSGKDEEYILGTVGSTDSAGSTVAVGKGEDRLIGKDEEDILGTVGSSDSAGSTVVVGEGKDTLIGKDEEDILGTVGSSDSAGSTVAVGEGKDTLIGKDEERILGKVRVSDSAGSTVAVGKGKDTLIGNFGTVGSSDSAVVAVGKGENTLIGEDKEYILGTVGSSDSAVSEDDRELVGIDSPCEDLIKLLMHGDDKQLKMASICGTGGLGKTTIAHAVYRKIENEFSCKAFIHMPRGPDIKVNIGSICAEVGCPCPKFEECGVQQLIDRLKIFFEEKRYLIVFDDIWDTSVWDQILPALRTNNKRSRIIITTRKVSVAEHVGGLYHLPLLSYNDSKMLFFRRTLFGSEDHCPSQFRELSKKMLRRCGQLPLAIIVMTDLLPKGMVLDGWQKVCDSIEMGEGMKNIRRVLKHSYDDLPKHLQKCLLYLSIFPKGCKIRRDSLVQRWIVEELISGKDGQSLKELGESYLSELINSSMIEQIEFDSFGRDVAYHVPVTTLDLIVDLSIHENFVTILPSLQRVAQSSKLQRLSLQDSNEQHDVLKATKTVGQVSSLSLFHGADLMQPLSKFQGLHVLDLENCDSLKNEHLNGLGNLDKLRYLVLGSSHITEIPKKIGKLRHLQTLDLRGTGVKELPSSIVKLTKLQHLLINRSTEVPDKIIGKLQALEELVEINISKSPNILQEISTIPELKVLSIALWSWDECHTTLLFETLCKLTTKKLKHLSIFSCCLLDFKSDIQPVLQQLEKLEIHGSIFNKIPNWISSLTHLRSLSLEIYSLDRDALRILGNSTHLLFLSLVAKRAPGEKLVIGRGEFHTLRTFLLFNRAMAIKFEEGAMETLQRLKLTLQAALTKTDDLCFGLETLASLKHVQVEIICFSAKDGPVKVAEAAIQSMIGNNPSKPTLEITRTVEKYMTEDKKTEADREIKGEDEDHKVLFVKKSEECDPLQSPIDEVAVIMAGEGKKHGRYMLVDGYIEPPTSLSQIRAWTPSGSSGVQPARAIVTNLQLEEERRLRLKEREAFERRLEEERRLRLEGERQQAYMMEHFGAVYARVFGTEVPPMTPPPSRAPTTSGSTRSKEPRGGPFTESPVTPRGGTPSSRQ</sequence>
<organism evidence="1 2">
    <name type="scientific">Avena sativa</name>
    <name type="common">Oat</name>
    <dbReference type="NCBI Taxonomy" id="4498"/>
    <lineage>
        <taxon>Eukaryota</taxon>
        <taxon>Viridiplantae</taxon>
        <taxon>Streptophyta</taxon>
        <taxon>Embryophyta</taxon>
        <taxon>Tracheophyta</taxon>
        <taxon>Spermatophyta</taxon>
        <taxon>Magnoliopsida</taxon>
        <taxon>Liliopsida</taxon>
        <taxon>Poales</taxon>
        <taxon>Poaceae</taxon>
        <taxon>BOP clade</taxon>
        <taxon>Pooideae</taxon>
        <taxon>Poodae</taxon>
        <taxon>Poeae</taxon>
        <taxon>Poeae Chloroplast Group 1 (Aveneae type)</taxon>
        <taxon>Aveninae</taxon>
        <taxon>Avena</taxon>
    </lineage>
</organism>
<name>A0ACD5WBW9_AVESA</name>
<accession>A0ACD5WBW9</accession>
<keyword evidence="2" id="KW-1185">Reference proteome</keyword>
<protein>
    <submittedName>
        <fullName evidence="1">Uncharacterized protein</fullName>
    </submittedName>
</protein>